<dbReference type="PANTHER" id="PTHR45138:SF9">
    <property type="entry name" value="DIGUANYLATE CYCLASE DGCM-RELATED"/>
    <property type="match status" value="1"/>
</dbReference>
<accession>A0A964E098</accession>
<reference evidence="5" key="2">
    <citation type="submission" date="2021-01" db="EMBL/GenBank/DDBJ databases">
        <authorList>
            <person name="Mieszkin S."/>
            <person name="Pouder E."/>
            <person name="Alain K."/>
        </authorList>
    </citation>
    <scope>NUCLEOTIDE SEQUENCE</scope>
    <source>
        <strain evidence="5">HW T2.11</strain>
    </source>
</reference>
<sequence length="398" mass="43029">MVLDPVTILVIHLLIILLVGVSYAVAWLDARRETALLWMFGGTLGAGIGIILRFSVPAPASLILSNGLIEAASCCLWFACRRLREVRVWPWALALPPLLWCGLPAWPLFGAIGPRIVLANLVLALFFLLAAREVLAFARTTPALRLYMIGLLGLQAGVYLVWAMVNLVSPPAAQAHLLTLRGLVLTDLVSLVVTLLLAIGLIGLARDKTLRLYRQAALTDVVTGIENRRAFEERLPMATAGAARHRLALGIIMMDADHFKSYNDRYGHLHGDRCLRRIAQGLKAGLSGVDGSVFRYGGEEFVALVSLPSRDEIAALAESLRQSVRDLRLPHEGQGSGIVTISMGVAMAEPSAGFDPARLLAAADDALYEAKRGGRDRVIILTSDTAPAVVSERETARI</sequence>
<dbReference type="RefSeq" id="WP_227322138.1">
    <property type="nucleotide sequence ID" value="NZ_JAESVB010000006.1"/>
</dbReference>
<dbReference type="GO" id="GO:0005886">
    <property type="term" value="C:plasma membrane"/>
    <property type="evidence" value="ECO:0007669"/>
    <property type="project" value="TreeGrafter"/>
</dbReference>
<dbReference type="InterPro" id="IPR000160">
    <property type="entry name" value="GGDEF_dom"/>
</dbReference>
<gene>
    <name evidence="5" type="ORF">ASILVAE211_14920</name>
</gene>
<dbReference type="NCBIfam" id="TIGR00254">
    <property type="entry name" value="GGDEF"/>
    <property type="match status" value="1"/>
</dbReference>
<keyword evidence="3" id="KW-0472">Membrane</keyword>
<feature type="domain" description="GGDEF" evidence="4">
    <location>
        <begin position="247"/>
        <end position="383"/>
    </location>
</feature>
<evidence type="ECO:0000256" key="2">
    <source>
        <dbReference type="ARBA" id="ARBA00034247"/>
    </source>
</evidence>
<feature type="transmembrane region" description="Helical" evidence="3">
    <location>
        <begin position="143"/>
        <end position="162"/>
    </location>
</feature>
<dbReference type="InterPro" id="IPR043128">
    <property type="entry name" value="Rev_trsase/Diguanyl_cyclase"/>
</dbReference>
<evidence type="ECO:0000259" key="4">
    <source>
        <dbReference type="PROSITE" id="PS50887"/>
    </source>
</evidence>
<organism evidence="5 6">
    <name type="scientific">Acidisoma silvae</name>
    <dbReference type="NCBI Taxonomy" id="2802396"/>
    <lineage>
        <taxon>Bacteria</taxon>
        <taxon>Pseudomonadati</taxon>
        <taxon>Pseudomonadota</taxon>
        <taxon>Alphaproteobacteria</taxon>
        <taxon>Acetobacterales</taxon>
        <taxon>Acidocellaceae</taxon>
        <taxon>Acidisoma</taxon>
    </lineage>
</organism>
<dbReference type="Gene3D" id="3.30.70.270">
    <property type="match status" value="1"/>
</dbReference>
<reference evidence="5" key="1">
    <citation type="journal article" date="2021" name="Microorganisms">
        <title>Acidisoma silvae sp. nov. and Acidisomacellulosilytica sp. nov., Two Acidophilic Bacteria Isolated from Decaying Wood, Hydrolyzing Cellulose and Producing Poly-3-hydroxybutyrate.</title>
        <authorList>
            <person name="Mieszkin S."/>
            <person name="Pouder E."/>
            <person name="Uroz S."/>
            <person name="Simon-Colin C."/>
            <person name="Alain K."/>
        </authorList>
    </citation>
    <scope>NUCLEOTIDE SEQUENCE</scope>
    <source>
        <strain evidence="5">HW T2.11</strain>
    </source>
</reference>
<keyword evidence="6" id="KW-1185">Reference proteome</keyword>
<dbReference type="PANTHER" id="PTHR45138">
    <property type="entry name" value="REGULATORY COMPONENTS OF SENSORY TRANSDUCTION SYSTEM"/>
    <property type="match status" value="1"/>
</dbReference>
<dbReference type="GO" id="GO:0052621">
    <property type="term" value="F:diguanylate cyclase activity"/>
    <property type="evidence" value="ECO:0007669"/>
    <property type="project" value="UniProtKB-EC"/>
</dbReference>
<dbReference type="SUPFAM" id="SSF55073">
    <property type="entry name" value="Nucleotide cyclase"/>
    <property type="match status" value="1"/>
</dbReference>
<dbReference type="GO" id="GO:0043709">
    <property type="term" value="P:cell adhesion involved in single-species biofilm formation"/>
    <property type="evidence" value="ECO:0007669"/>
    <property type="project" value="TreeGrafter"/>
</dbReference>
<evidence type="ECO:0000313" key="6">
    <source>
        <dbReference type="Proteomes" id="UP000708298"/>
    </source>
</evidence>
<dbReference type="GO" id="GO:1902201">
    <property type="term" value="P:negative regulation of bacterial-type flagellum-dependent cell motility"/>
    <property type="evidence" value="ECO:0007669"/>
    <property type="project" value="TreeGrafter"/>
</dbReference>
<feature type="transmembrane region" description="Helical" evidence="3">
    <location>
        <begin position="6"/>
        <end position="28"/>
    </location>
</feature>
<dbReference type="FunFam" id="3.30.70.270:FF:000001">
    <property type="entry name" value="Diguanylate cyclase domain protein"/>
    <property type="match status" value="1"/>
</dbReference>
<dbReference type="AlphaFoldDB" id="A0A964E098"/>
<dbReference type="InterPro" id="IPR029787">
    <property type="entry name" value="Nucleotide_cyclase"/>
</dbReference>
<evidence type="ECO:0000256" key="1">
    <source>
        <dbReference type="ARBA" id="ARBA00012528"/>
    </source>
</evidence>
<comment type="caution">
    <text evidence="5">The sequence shown here is derived from an EMBL/GenBank/DDBJ whole genome shotgun (WGS) entry which is preliminary data.</text>
</comment>
<dbReference type="CDD" id="cd01949">
    <property type="entry name" value="GGDEF"/>
    <property type="match status" value="1"/>
</dbReference>
<dbReference type="Pfam" id="PF00990">
    <property type="entry name" value="GGDEF"/>
    <property type="match status" value="1"/>
</dbReference>
<dbReference type="PROSITE" id="PS50887">
    <property type="entry name" value="GGDEF"/>
    <property type="match status" value="1"/>
</dbReference>
<proteinExistence type="predicted"/>
<feature type="transmembrane region" description="Helical" evidence="3">
    <location>
        <begin position="112"/>
        <end position="131"/>
    </location>
</feature>
<feature type="transmembrane region" description="Helical" evidence="3">
    <location>
        <begin position="35"/>
        <end position="54"/>
    </location>
</feature>
<dbReference type="SMART" id="SM00267">
    <property type="entry name" value="GGDEF"/>
    <property type="match status" value="1"/>
</dbReference>
<dbReference type="Proteomes" id="UP000708298">
    <property type="component" value="Unassembled WGS sequence"/>
</dbReference>
<feature type="transmembrane region" description="Helical" evidence="3">
    <location>
        <begin position="182"/>
        <end position="205"/>
    </location>
</feature>
<evidence type="ECO:0000256" key="3">
    <source>
        <dbReference type="SAM" id="Phobius"/>
    </source>
</evidence>
<protein>
    <recommendedName>
        <fullName evidence="1">diguanylate cyclase</fullName>
        <ecNumber evidence="1">2.7.7.65</ecNumber>
    </recommendedName>
</protein>
<dbReference type="EMBL" id="JAESVB010000006">
    <property type="protein sequence ID" value="MCB8876483.1"/>
    <property type="molecule type" value="Genomic_DNA"/>
</dbReference>
<comment type="catalytic activity">
    <reaction evidence="2">
        <text>2 GTP = 3',3'-c-di-GMP + 2 diphosphate</text>
        <dbReference type="Rhea" id="RHEA:24898"/>
        <dbReference type="ChEBI" id="CHEBI:33019"/>
        <dbReference type="ChEBI" id="CHEBI:37565"/>
        <dbReference type="ChEBI" id="CHEBI:58805"/>
        <dbReference type="EC" id="2.7.7.65"/>
    </reaction>
</comment>
<dbReference type="InterPro" id="IPR050469">
    <property type="entry name" value="Diguanylate_Cyclase"/>
</dbReference>
<keyword evidence="3" id="KW-0812">Transmembrane</keyword>
<dbReference type="EC" id="2.7.7.65" evidence="1"/>
<name>A0A964E098_9PROT</name>
<evidence type="ECO:0000313" key="5">
    <source>
        <dbReference type="EMBL" id="MCB8876483.1"/>
    </source>
</evidence>
<keyword evidence="3" id="KW-1133">Transmembrane helix</keyword>